<feature type="chain" id="PRO_5044788964" description="Protodermal factor 1" evidence="2">
    <location>
        <begin position="34"/>
        <end position="318"/>
    </location>
</feature>
<accession>A0ABD3UI47</accession>
<evidence type="ECO:0000256" key="2">
    <source>
        <dbReference type="SAM" id="SignalP"/>
    </source>
</evidence>
<dbReference type="AlphaFoldDB" id="A0ABD3UI47"/>
<proteinExistence type="predicted"/>
<gene>
    <name evidence="3" type="ORF">ACJIZ3_010579</name>
</gene>
<feature type="compositionally biased region" description="Low complexity" evidence="1">
    <location>
        <begin position="77"/>
        <end position="90"/>
    </location>
</feature>
<keyword evidence="2" id="KW-0732">Signal</keyword>
<comment type="caution">
    <text evidence="3">The sequence shown here is derived from an EMBL/GenBank/DDBJ whole genome shotgun (WGS) entry which is preliminary data.</text>
</comment>
<feature type="region of interest" description="Disordered" evidence="1">
    <location>
        <begin position="42"/>
        <end position="153"/>
    </location>
</feature>
<dbReference type="PANTHER" id="PTHR33210">
    <property type="entry name" value="PROTODERMAL FACTOR 1"/>
    <property type="match status" value="1"/>
</dbReference>
<dbReference type="InterPro" id="IPR039923">
    <property type="entry name" value="Protodermal_1"/>
</dbReference>
<name>A0ABD3UI47_9LAMI</name>
<protein>
    <recommendedName>
        <fullName evidence="5">Protodermal factor 1</fullName>
    </recommendedName>
</protein>
<dbReference type="EMBL" id="JBJXBP010000001">
    <property type="protein sequence ID" value="KAL3848697.1"/>
    <property type="molecule type" value="Genomic_DNA"/>
</dbReference>
<evidence type="ECO:0000256" key="1">
    <source>
        <dbReference type="SAM" id="MobiDB-lite"/>
    </source>
</evidence>
<sequence length="318" mass="32890">MEKNRSKQTSLFLWAAIAALLSQNLVVLVVSSAANFDGQKNYYPPDPNAGTPPAVPHIPPSHGSGGGHATPTPTPTPYHGTPPSHGGTPPVNCGNPPSGGGGHHHTTPSPPRGGGGGYYHSPPTTTPTTPTPTIPAPSGGGYYHSPPTVTPITPTIPTPTILPPPTIVTPPVIVTPPTTPIDPGTPTIPGITIPSPPFAFDPNSPPFTCTYWRNHPTLIWGLFGLWGTTVGSAFGVTSLPGIGASADLLHALSNTRTDGLGELYREGTAALLNSMVHRGFPYTTSQVRDSFVASMGSNKAASTQARLFKLANEGRKKN</sequence>
<organism evidence="3 4">
    <name type="scientific">Penstemon smallii</name>
    <dbReference type="NCBI Taxonomy" id="265156"/>
    <lineage>
        <taxon>Eukaryota</taxon>
        <taxon>Viridiplantae</taxon>
        <taxon>Streptophyta</taxon>
        <taxon>Embryophyta</taxon>
        <taxon>Tracheophyta</taxon>
        <taxon>Spermatophyta</taxon>
        <taxon>Magnoliopsida</taxon>
        <taxon>eudicotyledons</taxon>
        <taxon>Gunneridae</taxon>
        <taxon>Pentapetalae</taxon>
        <taxon>asterids</taxon>
        <taxon>lamiids</taxon>
        <taxon>Lamiales</taxon>
        <taxon>Plantaginaceae</taxon>
        <taxon>Cheloneae</taxon>
        <taxon>Penstemon</taxon>
    </lineage>
</organism>
<dbReference type="Proteomes" id="UP001634393">
    <property type="component" value="Unassembled WGS sequence"/>
</dbReference>
<reference evidence="3 4" key="1">
    <citation type="submission" date="2024-12" db="EMBL/GenBank/DDBJ databases">
        <title>The unique morphological basis and parallel evolutionary history of personate flowers in Penstemon.</title>
        <authorList>
            <person name="Depatie T.H."/>
            <person name="Wessinger C.A."/>
        </authorList>
    </citation>
    <scope>NUCLEOTIDE SEQUENCE [LARGE SCALE GENOMIC DNA]</scope>
    <source>
        <strain evidence="3">WTNN_2</strain>
        <tissue evidence="3">Leaf</tissue>
    </source>
</reference>
<feature type="compositionally biased region" description="Low complexity" evidence="1">
    <location>
        <begin position="119"/>
        <end position="128"/>
    </location>
</feature>
<evidence type="ECO:0008006" key="5">
    <source>
        <dbReference type="Google" id="ProtNLM"/>
    </source>
</evidence>
<dbReference type="PANTHER" id="PTHR33210:SF18">
    <property type="entry name" value="PROTODERMAL FACTOR 1"/>
    <property type="match status" value="1"/>
</dbReference>
<evidence type="ECO:0000313" key="3">
    <source>
        <dbReference type="EMBL" id="KAL3848697.1"/>
    </source>
</evidence>
<evidence type="ECO:0000313" key="4">
    <source>
        <dbReference type="Proteomes" id="UP001634393"/>
    </source>
</evidence>
<keyword evidence="4" id="KW-1185">Reference proteome</keyword>
<feature type="signal peptide" evidence="2">
    <location>
        <begin position="1"/>
        <end position="33"/>
    </location>
</feature>